<evidence type="ECO:0000313" key="2">
    <source>
        <dbReference type="Proteomes" id="UP001187192"/>
    </source>
</evidence>
<protein>
    <submittedName>
        <fullName evidence="1">Uncharacterized protein</fullName>
    </submittedName>
</protein>
<name>A0AA87ZZT0_FICCA</name>
<keyword evidence="2" id="KW-1185">Reference proteome</keyword>
<reference evidence="1" key="1">
    <citation type="submission" date="2023-07" db="EMBL/GenBank/DDBJ databases">
        <title>draft genome sequence of fig (Ficus carica).</title>
        <authorList>
            <person name="Takahashi T."/>
            <person name="Nishimura K."/>
        </authorList>
    </citation>
    <scope>NUCLEOTIDE SEQUENCE</scope>
</reference>
<dbReference type="EMBL" id="BTGU01000015">
    <property type="protein sequence ID" value="GMN43114.1"/>
    <property type="molecule type" value="Genomic_DNA"/>
</dbReference>
<evidence type="ECO:0000313" key="1">
    <source>
        <dbReference type="EMBL" id="GMN43114.1"/>
    </source>
</evidence>
<comment type="caution">
    <text evidence="1">The sequence shown here is derived from an EMBL/GenBank/DDBJ whole genome shotgun (WGS) entry which is preliminary data.</text>
</comment>
<dbReference type="AlphaFoldDB" id="A0AA87ZZT0"/>
<proteinExistence type="predicted"/>
<dbReference type="Proteomes" id="UP001187192">
    <property type="component" value="Unassembled WGS sequence"/>
</dbReference>
<accession>A0AA87ZZT0</accession>
<organism evidence="1 2">
    <name type="scientific">Ficus carica</name>
    <name type="common">Common fig</name>
    <dbReference type="NCBI Taxonomy" id="3494"/>
    <lineage>
        <taxon>Eukaryota</taxon>
        <taxon>Viridiplantae</taxon>
        <taxon>Streptophyta</taxon>
        <taxon>Embryophyta</taxon>
        <taxon>Tracheophyta</taxon>
        <taxon>Spermatophyta</taxon>
        <taxon>Magnoliopsida</taxon>
        <taxon>eudicotyledons</taxon>
        <taxon>Gunneridae</taxon>
        <taxon>Pentapetalae</taxon>
        <taxon>rosids</taxon>
        <taxon>fabids</taxon>
        <taxon>Rosales</taxon>
        <taxon>Moraceae</taxon>
        <taxon>Ficeae</taxon>
        <taxon>Ficus</taxon>
    </lineage>
</organism>
<gene>
    <name evidence="1" type="ORF">TIFTF001_012317</name>
</gene>
<sequence length="179" mass="19521">MRSGIPTNTRRSLRRRSPAKWKHLGMMGTPVWCLPWALRCLSVLSGPGCSGRPDRVGCLGEQQDAMGVTGKGATVPVRAGDRRMVVSDGTGARLVSAMKEEGGFKRPILVLVLLPGSRCSEHYTVRAHGLFRRGQGRWSAKDSVLGERPALNTAEYCRRQYFVVGEYVDINISPPASPG</sequence>